<evidence type="ECO:0000259" key="8">
    <source>
        <dbReference type="Pfam" id="PF00931"/>
    </source>
</evidence>
<dbReference type="PANTHER" id="PTHR36766:SF61">
    <property type="entry name" value="NB-ARC DOMAIN DISEASE RESISTANCE PROTEIN"/>
    <property type="match status" value="1"/>
</dbReference>
<feature type="domain" description="Disease resistance protein winged helix" evidence="11">
    <location>
        <begin position="444"/>
        <end position="512"/>
    </location>
</feature>
<dbReference type="OMA" id="NHCPRIT"/>
<reference evidence="13 14" key="1">
    <citation type="journal article" date="2016" name="Sci. Rep.">
        <title>The genome sequence of the outbreeding globe artichoke constructed de novo incorporating a phase-aware low-pass sequencing strategy of F1 progeny.</title>
        <authorList>
            <person name="Scaglione D."/>
            <person name="Reyes-Chin-Wo S."/>
            <person name="Acquadro A."/>
            <person name="Froenicke L."/>
            <person name="Portis E."/>
            <person name="Beitel C."/>
            <person name="Tirone M."/>
            <person name="Mauro R."/>
            <person name="Lo Monaco A."/>
            <person name="Mauromicale G."/>
            <person name="Faccioli P."/>
            <person name="Cattivelli L."/>
            <person name="Rieseberg L."/>
            <person name="Michelmore R."/>
            <person name="Lanteri S."/>
        </authorList>
    </citation>
    <scope>NUCLEOTIDE SEQUENCE [LARGE SCALE GENOMIC DNA]</scope>
    <source>
        <strain evidence="13">2C</strain>
    </source>
</reference>
<comment type="caution">
    <text evidence="13">The sequence shown here is derived from an EMBL/GenBank/DDBJ whole genome shotgun (WGS) entry which is preliminary data.</text>
</comment>
<dbReference type="GO" id="GO:0043531">
    <property type="term" value="F:ADP binding"/>
    <property type="evidence" value="ECO:0007669"/>
    <property type="project" value="InterPro"/>
</dbReference>
<dbReference type="InterPro" id="IPR042197">
    <property type="entry name" value="Apaf_helical"/>
</dbReference>
<keyword evidence="7" id="KW-0732">Signal</keyword>
<comment type="similarity">
    <text evidence="1">Belongs to the disease resistance NB-LRR family.</text>
</comment>
<dbReference type="SUPFAM" id="SSF52540">
    <property type="entry name" value="P-loop containing nucleoside triphosphate hydrolases"/>
    <property type="match status" value="1"/>
</dbReference>
<evidence type="ECO:0000259" key="9">
    <source>
        <dbReference type="Pfam" id="PF18052"/>
    </source>
</evidence>
<keyword evidence="4" id="KW-0547">Nucleotide-binding</keyword>
<dbReference type="InterPro" id="IPR041118">
    <property type="entry name" value="Rx_N"/>
</dbReference>
<protein>
    <submittedName>
        <fullName evidence="13">Disease resistance protein</fullName>
    </submittedName>
</protein>
<dbReference type="Gene3D" id="1.10.8.430">
    <property type="entry name" value="Helical domain of apoptotic protease-activating factors"/>
    <property type="match status" value="1"/>
</dbReference>
<evidence type="ECO:0000259" key="10">
    <source>
        <dbReference type="Pfam" id="PF23247"/>
    </source>
</evidence>
<dbReference type="PRINTS" id="PR00364">
    <property type="entry name" value="DISEASERSIST"/>
</dbReference>
<evidence type="ECO:0000256" key="6">
    <source>
        <dbReference type="ARBA" id="ARBA00022840"/>
    </source>
</evidence>
<feature type="signal peptide" evidence="7">
    <location>
        <begin position="1"/>
        <end position="21"/>
    </location>
</feature>
<evidence type="ECO:0000259" key="11">
    <source>
        <dbReference type="Pfam" id="PF23559"/>
    </source>
</evidence>
<name>A0A124SEN1_CYNCS</name>
<dbReference type="OrthoDB" id="25838at2759"/>
<feature type="domain" description="Disease resistance N-terminal" evidence="9">
    <location>
        <begin position="11"/>
        <end position="98"/>
    </location>
</feature>
<evidence type="ECO:0000256" key="3">
    <source>
        <dbReference type="ARBA" id="ARBA00022737"/>
    </source>
</evidence>
<keyword evidence="5" id="KW-0611">Plant defense</keyword>
<feature type="domain" description="Disease resistance protein At4g27190-like leucine-rich repeats" evidence="10">
    <location>
        <begin position="1072"/>
        <end position="1171"/>
    </location>
</feature>
<evidence type="ECO:0000256" key="4">
    <source>
        <dbReference type="ARBA" id="ARBA00022741"/>
    </source>
</evidence>
<dbReference type="PANTHER" id="PTHR36766">
    <property type="entry name" value="PLANT BROAD-SPECTRUM MILDEW RESISTANCE PROTEIN RPW8"/>
    <property type="match status" value="1"/>
</dbReference>
<dbReference type="FunFam" id="3.40.50.300:FF:001091">
    <property type="entry name" value="Probable disease resistance protein At1g61300"/>
    <property type="match status" value="1"/>
</dbReference>
<evidence type="ECO:0000313" key="14">
    <source>
        <dbReference type="Proteomes" id="UP000243975"/>
    </source>
</evidence>
<accession>A0A124SEN1</accession>
<proteinExistence type="inferred from homology"/>
<dbReference type="Gene3D" id="1.10.10.10">
    <property type="entry name" value="Winged helix-like DNA-binding domain superfamily/Winged helix DNA-binding domain"/>
    <property type="match status" value="1"/>
</dbReference>
<keyword evidence="14" id="KW-1185">Reference proteome</keyword>
<dbReference type="Pfam" id="PF18052">
    <property type="entry name" value="Rx_N"/>
    <property type="match status" value="1"/>
</dbReference>
<dbReference type="GO" id="GO:0006952">
    <property type="term" value="P:defense response"/>
    <property type="evidence" value="ECO:0007669"/>
    <property type="project" value="UniProtKB-KW"/>
</dbReference>
<feature type="chain" id="PRO_5007176186" evidence="7">
    <location>
        <begin position="22"/>
        <end position="1325"/>
    </location>
</feature>
<dbReference type="Pfam" id="PF00931">
    <property type="entry name" value="NB-ARC"/>
    <property type="match status" value="1"/>
</dbReference>
<evidence type="ECO:0000256" key="1">
    <source>
        <dbReference type="ARBA" id="ARBA00008894"/>
    </source>
</evidence>
<dbReference type="GO" id="GO:0005524">
    <property type="term" value="F:ATP binding"/>
    <property type="evidence" value="ECO:0007669"/>
    <property type="project" value="UniProtKB-KW"/>
</dbReference>
<dbReference type="InterPro" id="IPR057135">
    <property type="entry name" value="At4g27190-like_LRR"/>
</dbReference>
<dbReference type="GO" id="GO:0051707">
    <property type="term" value="P:response to other organism"/>
    <property type="evidence" value="ECO:0007669"/>
    <property type="project" value="UniProtKB-ARBA"/>
</dbReference>
<dbReference type="InterPro" id="IPR002182">
    <property type="entry name" value="NB-ARC"/>
</dbReference>
<evidence type="ECO:0000313" key="13">
    <source>
        <dbReference type="EMBL" id="KVI00661.1"/>
    </source>
</evidence>
<dbReference type="Gene3D" id="3.80.10.10">
    <property type="entry name" value="Ribonuclease Inhibitor"/>
    <property type="match status" value="4"/>
</dbReference>
<dbReference type="Gene3D" id="3.40.50.300">
    <property type="entry name" value="P-loop containing nucleotide triphosphate hydrolases"/>
    <property type="match status" value="1"/>
</dbReference>
<organism evidence="13 14">
    <name type="scientific">Cynara cardunculus var. scolymus</name>
    <name type="common">Globe artichoke</name>
    <name type="synonym">Cynara scolymus</name>
    <dbReference type="NCBI Taxonomy" id="59895"/>
    <lineage>
        <taxon>Eukaryota</taxon>
        <taxon>Viridiplantae</taxon>
        <taxon>Streptophyta</taxon>
        <taxon>Embryophyta</taxon>
        <taxon>Tracheophyta</taxon>
        <taxon>Spermatophyta</taxon>
        <taxon>Magnoliopsida</taxon>
        <taxon>eudicotyledons</taxon>
        <taxon>Gunneridae</taxon>
        <taxon>Pentapetalae</taxon>
        <taxon>asterids</taxon>
        <taxon>campanulids</taxon>
        <taxon>Asterales</taxon>
        <taxon>Asteraceae</taxon>
        <taxon>Carduoideae</taxon>
        <taxon>Cardueae</taxon>
        <taxon>Carduinae</taxon>
        <taxon>Cynara</taxon>
    </lineage>
</organism>
<dbReference type="Pfam" id="PF25019">
    <property type="entry name" value="LRR_R13L1-DRL21"/>
    <property type="match status" value="1"/>
</dbReference>
<dbReference type="Gene3D" id="1.20.5.4130">
    <property type="match status" value="1"/>
</dbReference>
<dbReference type="Proteomes" id="UP000243975">
    <property type="component" value="Unassembled WGS sequence"/>
</dbReference>
<dbReference type="InterPro" id="IPR056789">
    <property type="entry name" value="LRR_R13L1-DRL21"/>
</dbReference>
<dbReference type="Pfam" id="PF23247">
    <property type="entry name" value="LRR_RPS2"/>
    <property type="match status" value="1"/>
</dbReference>
<dbReference type="EMBL" id="LEKV01003363">
    <property type="protein sequence ID" value="KVI00661.1"/>
    <property type="molecule type" value="Genomic_DNA"/>
</dbReference>
<dbReference type="InterPro" id="IPR032675">
    <property type="entry name" value="LRR_dom_sf"/>
</dbReference>
<dbReference type="InterPro" id="IPR058922">
    <property type="entry name" value="WHD_DRP"/>
</dbReference>
<keyword evidence="2" id="KW-0433">Leucine-rich repeat</keyword>
<evidence type="ECO:0000256" key="5">
    <source>
        <dbReference type="ARBA" id="ARBA00022821"/>
    </source>
</evidence>
<gene>
    <name evidence="13" type="ORF">Ccrd_021091</name>
</gene>
<evidence type="ECO:0000256" key="7">
    <source>
        <dbReference type="SAM" id="SignalP"/>
    </source>
</evidence>
<dbReference type="InterPro" id="IPR027417">
    <property type="entry name" value="P-loop_NTPase"/>
</dbReference>
<dbReference type="SUPFAM" id="SSF52058">
    <property type="entry name" value="L domain-like"/>
    <property type="match status" value="2"/>
</dbReference>
<feature type="domain" description="NB-ARC" evidence="8">
    <location>
        <begin position="190"/>
        <end position="358"/>
    </location>
</feature>
<dbReference type="Gramene" id="KVI00661">
    <property type="protein sequence ID" value="KVI00661"/>
    <property type="gene ID" value="Ccrd_021091"/>
</dbReference>
<keyword evidence="6" id="KW-0067">ATP-binding</keyword>
<evidence type="ECO:0000256" key="2">
    <source>
        <dbReference type="ARBA" id="ARBA00022614"/>
    </source>
</evidence>
<evidence type="ECO:0000259" key="12">
    <source>
        <dbReference type="Pfam" id="PF25019"/>
    </source>
</evidence>
<dbReference type="InterPro" id="IPR036388">
    <property type="entry name" value="WH-like_DNA-bd_sf"/>
</dbReference>
<dbReference type="Pfam" id="PF23559">
    <property type="entry name" value="WHD_DRP"/>
    <property type="match status" value="1"/>
</dbReference>
<sequence>MAVAEIFLTAFITVLFEKLASVNVIELARSEGIDSQLNKWNKTLSQIQAVLADAGQKQIRERAVQLWLHDLQCLAYDIDDLLDDLATEAMRRQLNEESYASTSTSTSTSTGKVLKIMPTCCTNFTPHTIMYGGQMSSKLDEITTKLHDLVEEKNILGLNVNVERSNGGKSRRSEETSLVDESIIVGREGDKEALLDILLVNEAYHQNVSIVCIVGLGGIGKTTIAQVLYNEEKVKDHFELMSWVCVSEEFDVFNISKAIYKDVGGDNKKFETLNQLHEALKEKLSKKRFLFVLDDVWNENYKEWELLQRPFLVGATGSKIIVTTRKTKVTSVMDSVKAYPLEVLSNEAALSLFAQHALGEQNFDKHPTLKLHGEGIVYKCGRLPLALMTLGRVLRKRENDEEWKELLNNEIWNLPNESQILPALRLSYYDLPLHLKQLFAYCCLFPKDYVFDKNELVLLWMAEGFLQESNANKAMESFGREYFEELKSRSFFQHLANDESRYTMHGLINDLAMSVAGEFFFRSDDKMDNKASEKFHHFSFIRQHYGVYRKFKALQRATRLRTFLSISLSNRVGSWGSFFLSNKVLVELLPQLRFIRVLSLTDYSIKEVPQSIGCFKHMRYLNFSRTDITCLPNQVSDLYNLQSLLVCGCNELESLPDSFVKLINLRHLDISDTRLLNKIPLGIGRLTSLQTLSKVIIEEANGFKISELKGLLHLRGQLYIKGLHNVRDGVEAKEADIQQKKGLDDLEMEWTNNFDVSRNEMNEYEVLEGLMPHSNLKNLKICFYGGTKFPSWVGNISFFGLTHFTLHGCRSCTYLPTLGHLRSLRKLFVEGMNGVKTMGSELLGPSNSCLGIAFPSLEVLEFKDMQSWEKWSTGGTIGSFPCLREISLVNCPKLAEVKIDLIPSLRILYIGGCSEEVLRSMVGVSSSILRLTMWDIKRLTQLHGEVSKQLEALEDLHITSCNELRYLWESDSEACKFLVSLRKLEVKFCKKLVSSGKKEVDSRVSMESIREVIFHGCEGLERYYCPNSMQRLKILKCPLMTLLTFPEPQDVPSTLKFLSIDKCENLEESWLLNNFLSSLEILIIWSCANLRSRSFSEGCFVHLTTLQIWNCDNIESIPDEGFGFLPLFCLRYLRIYKCKNLKSFPHEHLQSLTSLEDMWIHDCPSMSYSFPCGSWPPNLRSLRIGCLSKAMSEWGQQNYPTSLVELYLYGGKNSGVVSFAKPEDVRNSNNTTSSSFLLPPSLTSLEIKGFMDVESVSKGLQHLICLEKLHIASCPKLRDLPEKLLPSLSALSVRNCQKLEKKCRGGKAKYWPIISQIPLLTIYGS</sequence>
<feature type="domain" description="R13L1/DRL21-like LRR repeat region" evidence="12">
    <location>
        <begin position="705"/>
        <end position="832"/>
    </location>
</feature>
<keyword evidence="3" id="KW-0677">Repeat</keyword>